<comment type="similarity">
    <text evidence="1">Belongs to the phosphate acetyltransferase and butyryltransferase family.</text>
</comment>
<dbReference type="Pfam" id="PF01515">
    <property type="entry name" value="PTA_PTB"/>
    <property type="match status" value="1"/>
</dbReference>
<evidence type="ECO:0000313" key="6">
    <source>
        <dbReference type="Proteomes" id="UP000242444"/>
    </source>
</evidence>
<dbReference type="Gene3D" id="3.40.50.10750">
    <property type="entry name" value="Isocitrate/Isopropylmalate dehydrogenase-like"/>
    <property type="match status" value="1"/>
</dbReference>
<comment type="caution">
    <text evidence="5">The sequence shown here is derived from an EMBL/GenBank/DDBJ whole genome shotgun (WGS) entry which is preliminary data.</text>
</comment>
<protein>
    <submittedName>
        <fullName evidence="5">Recombinase</fullName>
    </submittedName>
</protein>
<dbReference type="PANTHER" id="PTHR43356">
    <property type="entry name" value="PHOSPHATE ACETYLTRANSFERASE"/>
    <property type="match status" value="1"/>
</dbReference>
<dbReference type="RefSeq" id="WP_094864190.1">
    <property type="nucleotide sequence ID" value="NZ_NKYE01000012.1"/>
</dbReference>
<dbReference type="InterPro" id="IPR012147">
    <property type="entry name" value="P_Ac_Bu_trans"/>
</dbReference>
<organism evidence="5 6">
    <name type="scientific">Amycolatopsis antarctica</name>
    <dbReference type="NCBI Taxonomy" id="1854586"/>
    <lineage>
        <taxon>Bacteria</taxon>
        <taxon>Bacillati</taxon>
        <taxon>Actinomycetota</taxon>
        <taxon>Actinomycetes</taxon>
        <taxon>Pseudonocardiales</taxon>
        <taxon>Pseudonocardiaceae</taxon>
        <taxon>Amycolatopsis</taxon>
    </lineage>
</organism>
<reference evidence="5 6" key="1">
    <citation type="submission" date="2017-07" db="EMBL/GenBank/DDBJ databases">
        <title>Amycolatopsis antarcticus sp. nov., isolated from the surface of an Antarcticus brown macroalga.</title>
        <authorList>
            <person name="Wang J."/>
            <person name="Leiva S."/>
            <person name="Huang J."/>
            <person name="Huang Y."/>
        </authorList>
    </citation>
    <scope>NUCLEOTIDE SEQUENCE [LARGE SCALE GENOMIC DNA]</scope>
    <source>
        <strain evidence="5 6">AU-G6</strain>
    </source>
</reference>
<evidence type="ECO:0000256" key="2">
    <source>
        <dbReference type="ARBA" id="ARBA00022679"/>
    </source>
</evidence>
<dbReference type="GO" id="GO:0016746">
    <property type="term" value="F:acyltransferase activity"/>
    <property type="evidence" value="ECO:0007669"/>
    <property type="project" value="UniProtKB-KW"/>
</dbReference>
<dbReference type="InterPro" id="IPR042112">
    <property type="entry name" value="P_AcTrfase_dom2"/>
</dbReference>
<dbReference type="InParanoid" id="A0A263D0F2"/>
<dbReference type="InterPro" id="IPR002505">
    <property type="entry name" value="PTA_PTB"/>
</dbReference>
<dbReference type="PANTHER" id="PTHR43356:SF1">
    <property type="entry name" value="PHOSPHATE ACETYLTRANSFERASE EUTD"/>
    <property type="match status" value="1"/>
</dbReference>
<dbReference type="Gene3D" id="3.40.50.10950">
    <property type="match status" value="1"/>
</dbReference>
<dbReference type="PIRSF" id="PIRSF000428">
    <property type="entry name" value="P_Ac_trans"/>
    <property type="match status" value="1"/>
</dbReference>
<dbReference type="InterPro" id="IPR042113">
    <property type="entry name" value="P_AcTrfase_dom1"/>
</dbReference>
<proteinExistence type="inferred from homology"/>
<evidence type="ECO:0000256" key="3">
    <source>
        <dbReference type="ARBA" id="ARBA00023315"/>
    </source>
</evidence>
<dbReference type="AlphaFoldDB" id="A0A263D0F2"/>
<dbReference type="SUPFAM" id="SSF53659">
    <property type="entry name" value="Isocitrate/Isopropylmalate dehydrogenase-like"/>
    <property type="match status" value="1"/>
</dbReference>
<accession>A0A263D0F2</accession>
<gene>
    <name evidence="5" type="ORF">CFN78_18980</name>
</gene>
<evidence type="ECO:0000256" key="1">
    <source>
        <dbReference type="ARBA" id="ARBA00005656"/>
    </source>
</evidence>
<evidence type="ECO:0000259" key="4">
    <source>
        <dbReference type="Pfam" id="PF01515"/>
    </source>
</evidence>
<evidence type="ECO:0000313" key="5">
    <source>
        <dbReference type="EMBL" id="OZM71608.1"/>
    </source>
</evidence>
<dbReference type="NCBIfam" id="NF007233">
    <property type="entry name" value="PRK09653.1"/>
    <property type="match status" value="1"/>
</dbReference>
<keyword evidence="2" id="KW-0808">Transferase</keyword>
<keyword evidence="6" id="KW-1185">Reference proteome</keyword>
<dbReference type="OrthoDB" id="9808984at2"/>
<feature type="domain" description="Phosphate acetyl/butaryl transferase" evidence="4">
    <location>
        <begin position="29"/>
        <end position="330"/>
    </location>
</feature>
<keyword evidence="3" id="KW-0012">Acyltransferase</keyword>
<sequence>MRALADPEASPAAGLLAGWRRRIIGRGLSVALPDATDERTITAALRLHEVSLVRPKLVGEPVKIRAVAARLGLDLPGEIVLDSGRLAEREDVTGALREGFSGRRAADLSAAERDPLYLAAAGLRTGVFDACVAGATRPTADVLRAGLRVVGLREGAGSVSSLFLMLLADGPVVAFADCAVLPDPDATQLADIAVATAETFGTLTEEDPKVAMLSFSTQGSASHASVDKVRTATELVRQRAPGLAVDGELQLDAAVVATVGAKKAPGSLVAGHANVMVFPNLDAGNIGYKIAERLGGATALGPVLQGLRLPLNDLSRGCSAHDIEVMAVVSAVQALGREGTRPSA</sequence>
<dbReference type="InterPro" id="IPR050500">
    <property type="entry name" value="Phos_Acetyltrans/Butyryltrans"/>
</dbReference>
<name>A0A263D0F2_9PSEU</name>
<dbReference type="Proteomes" id="UP000242444">
    <property type="component" value="Unassembled WGS sequence"/>
</dbReference>
<dbReference type="EMBL" id="NKYE01000012">
    <property type="protein sequence ID" value="OZM71608.1"/>
    <property type="molecule type" value="Genomic_DNA"/>
</dbReference>